<proteinExistence type="predicted"/>
<feature type="compositionally biased region" description="Low complexity" evidence="2">
    <location>
        <begin position="47"/>
        <end position="60"/>
    </location>
</feature>
<dbReference type="Proteomes" id="UP000053890">
    <property type="component" value="Unassembled WGS sequence"/>
</dbReference>
<evidence type="ECO:0008006" key="5">
    <source>
        <dbReference type="Google" id="ProtNLM"/>
    </source>
</evidence>
<feature type="compositionally biased region" description="Low complexity" evidence="2">
    <location>
        <begin position="710"/>
        <end position="723"/>
    </location>
</feature>
<keyword evidence="4" id="KW-1185">Reference proteome</keyword>
<keyword evidence="1" id="KW-0175">Coiled coil</keyword>
<dbReference type="RefSeq" id="XP_018272644.1">
    <property type="nucleotide sequence ID" value="XM_018416410.1"/>
</dbReference>
<feature type="compositionally biased region" description="Polar residues" evidence="2">
    <location>
        <begin position="69"/>
        <end position="79"/>
    </location>
</feature>
<feature type="compositionally biased region" description="Polar residues" evidence="2">
    <location>
        <begin position="300"/>
        <end position="310"/>
    </location>
</feature>
<feature type="compositionally biased region" description="Low complexity" evidence="2">
    <location>
        <begin position="631"/>
        <end position="647"/>
    </location>
</feature>
<evidence type="ECO:0000256" key="2">
    <source>
        <dbReference type="SAM" id="MobiDB-lite"/>
    </source>
</evidence>
<feature type="compositionally biased region" description="Acidic residues" evidence="2">
    <location>
        <begin position="456"/>
        <end position="477"/>
    </location>
</feature>
<feature type="coiled-coil region" evidence="1">
    <location>
        <begin position="206"/>
        <end position="260"/>
    </location>
</feature>
<dbReference type="GeneID" id="28976858"/>
<feature type="region of interest" description="Disordered" evidence="2">
    <location>
        <begin position="266"/>
        <end position="340"/>
    </location>
</feature>
<feature type="compositionally biased region" description="Polar residues" evidence="2">
    <location>
        <begin position="1"/>
        <end position="10"/>
    </location>
</feature>
<feature type="region of interest" description="Disordered" evidence="2">
    <location>
        <begin position="372"/>
        <end position="507"/>
    </location>
</feature>
<feature type="compositionally biased region" description="Low complexity" evidence="2">
    <location>
        <begin position="276"/>
        <end position="289"/>
    </location>
</feature>
<dbReference type="EMBL" id="KQ474076">
    <property type="protein sequence ID" value="KPV76595.1"/>
    <property type="molecule type" value="Genomic_DNA"/>
</dbReference>
<evidence type="ECO:0000256" key="1">
    <source>
        <dbReference type="SAM" id="Coils"/>
    </source>
</evidence>
<feature type="region of interest" description="Disordered" evidence="2">
    <location>
        <begin position="1"/>
        <end position="87"/>
    </location>
</feature>
<evidence type="ECO:0000313" key="4">
    <source>
        <dbReference type="Proteomes" id="UP000053890"/>
    </source>
</evidence>
<name>A0A194S7Y1_RHOGW</name>
<reference evidence="3 4" key="1">
    <citation type="journal article" date="2015" name="Front. Microbiol.">
        <title>Genome sequence of the plant growth promoting endophytic yeast Rhodotorula graminis WP1.</title>
        <authorList>
            <person name="Firrincieli A."/>
            <person name="Otillar R."/>
            <person name="Salamov A."/>
            <person name="Schmutz J."/>
            <person name="Khan Z."/>
            <person name="Redman R.S."/>
            <person name="Fleck N.D."/>
            <person name="Lindquist E."/>
            <person name="Grigoriev I.V."/>
            <person name="Doty S.L."/>
        </authorList>
    </citation>
    <scope>NUCLEOTIDE SEQUENCE [LARGE SCALE GENOMIC DNA]</scope>
    <source>
        <strain evidence="3 4">WP1</strain>
    </source>
</reference>
<dbReference type="AlphaFoldDB" id="A0A194S7Y1"/>
<accession>A0A194S7Y1</accession>
<feature type="compositionally biased region" description="Polar residues" evidence="2">
    <location>
        <begin position="111"/>
        <end position="124"/>
    </location>
</feature>
<dbReference type="OrthoDB" id="2555515at2759"/>
<feature type="compositionally biased region" description="Basic and acidic residues" evidence="2">
    <location>
        <begin position="382"/>
        <end position="417"/>
    </location>
</feature>
<feature type="compositionally biased region" description="Low complexity" evidence="2">
    <location>
        <begin position="12"/>
        <end position="27"/>
    </location>
</feature>
<sequence length="737" mass="78533">MLPSPRQDTLLSAHTPSSSSAAPSAKALGKRRLDEAMEGDSPPPPTASTTRPAAAPVAAVKKQERRVTRSSLGGASAGTNEAGVSDSERAQAALYLPVDTRILLTTRQPANVTIHPPSSASSSVEPLRPHPVPPSPDAVANGTPQQIAVGDAAEQPLFRLLGELELLPPRGARHALPAEADSSDAFYLRLHRYPEVLEKRASRLERERLIHERSKLINELEELRGRTWVYAGNSAGGRAEEERQRKIKEMQDRLARYDALLPNQPRKSNFLNLSVGTAGPPSAATTGAPLSRRDSHTRTESPSATGLSTSRSRREPVHRPPTPMSATASQAGGGGTKIRIKFGAPTAPAASTSSRRASRSFAVVAAAADEEDELLSDDGEEEGGHGDASRYTIRGELRKGPKRDRRAERARAEERRRLGLPARASISKALTGKSGIQRRSGGARRRSSRSYGAGDGDGDEDEDDESEEQEDDQLDGEEGGRDEWDGYDSETGRPLRPSTSRNPAQLVRRRLPDSFFHSASLRDAVMASHGPNARRASTRVAYAFGERLPDAALLHAADFEPRGGVAGDEDDDEDGYSRTTLEAMVQERSLERHGETMVLLDGRVLPKSALDVWRDGPLAVSPVRRSVASSMAPSAAAQGSSASDAGSTVTGSSRLVPPAAPLARRSGALWASDGSPSVSNAPSPAPTSPPATLLRPPAFEDPPPPRPCRPDSAPSSPQRSQAPAVPPMSLAMPMQQD</sequence>
<feature type="compositionally biased region" description="Acidic residues" evidence="2">
    <location>
        <begin position="372"/>
        <end position="381"/>
    </location>
</feature>
<feature type="region of interest" description="Disordered" evidence="2">
    <location>
        <begin position="670"/>
        <end position="737"/>
    </location>
</feature>
<gene>
    <name evidence="3" type="ORF">RHOBADRAFT_52582</name>
</gene>
<dbReference type="OMA" id="DSHTRTE"/>
<organism evidence="3 4">
    <name type="scientific">Rhodotorula graminis (strain WP1)</name>
    <dbReference type="NCBI Taxonomy" id="578459"/>
    <lineage>
        <taxon>Eukaryota</taxon>
        <taxon>Fungi</taxon>
        <taxon>Dikarya</taxon>
        <taxon>Basidiomycota</taxon>
        <taxon>Pucciniomycotina</taxon>
        <taxon>Microbotryomycetes</taxon>
        <taxon>Sporidiobolales</taxon>
        <taxon>Sporidiobolaceae</taxon>
        <taxon>Rhodotorula</taxon>
    </lineage>
</organism>
<feature type="region of interest" description="Disordered" evidence="2">
    <location>
        <begin position="631"/>
        <end position="658"/>
    </location>
</feature>
<protein>
    <recommendedName>
        <fullName evidence="5">Something about silencing protein 4 domain-containing protein</fullName>
    </recommendedName>
</protein>
<feature type="compositionally biased region" description="Polar residues" evidence="2">
    <location>
        <begin position="266"/>
        <end position="275"/>
    </location>
</feature>
<feature type="region of interest" description="Disordered" evidence="2">
    <location>
        <begin position="111"/>
        <end position="143"/>
    </location>
</feature>
<dbReference type="STRING" id="578459.A0A194S7Y1"/>
<evidence type="ECO:0000313" key="3">
    <source>
        <dbReference type="EMBL" id="KPV76595.1"/>
    </source>
</evidence>